<dbReference type="AlphaFoldDB" id="A0A9Q1FJF0"/>
<organism evidence="1 2">
    <name type="scientific">Synaphobranchus kaupii</name>
    <name type="common">Kaup's arrowtooth eel</name>
    <dbReference type="NCBI Taxonomy" id="118154"/>
    <lineage>
        <taxon>Eukaryota</taxon>
        <taxon>Metazoa</taxon>
        <taxon>Chordata</taxon>
        <taxon>Craniata</taxon>
        <taxon>Vertebrata</taxon>
        <taxon>Euteleostomi</taxon>
        <taxon>Actinopterygii</taxon>
        <taxon>Neopterygii</taxon>
        <taxon>Teleostei</taxon>
        <taxon>Anguilliformes</taxon>
        <taxon>Synaphobranchidae</taxon>
        <taxon>Synaphobranchus</taxon>
    </lineage>
</organism>
<protein>
    <submittedName>
        <fullName evidence="1">Uncharacterized protein</fullName>
    </submittedName>
</protein>
<dbReference type="Proteomes" id="UP001152622">
    <property type="component" value="Chromosome 5"/>
</dbReference>
<proteinExistence type="predicted"/>
<comment type="caution">
    <text evidence="1">The sequence shown here is derived from an EMBL/GenBank/DDBJ whole genome shotgun (WGS) entry which is preliminary data.</text>
</comment>
<name>A0A9Q1FJF0_SYNKA</name>
<evidence type="ECO:0000313" key="2">
    <source>
        <dbReference type="Proteomes" id="UP001152622"/>
    </source>
</evidence>
<dbReference type="EMBL" id="JAINUF010000005">
    <property type="protein sequence ID" value="KAJ8360068.1"/>
    <property type="molecule type" value="Genomic_DNA"/>
</dbReference>
<reference evidence="1" key="1">
    <citation type="journal article" date="2023" name="Science">
        <title>Genome structures resolve the early diversification of teleost fishes.</title>
        <authorList>
            <person name="Parey E."/>
            <person name="Louis A."/>
            <person name="Montfort J."/>
            <person name="Bouchez O."/>
            <person name="Roques C."/>
            <person name="Iampietro C."/>
            <person name="Lluch J."/>
            <person name="Castinel A."/>
            <person name="Donnadieu C."/>
            <person name="Desvignes T."/>
            <person name="Floi Bucao C."/>
            <person name="Jouanno E."/>
            <person name="Wen M."/>
            <person name="Mejri S."/>
            <person name="Dirks R."/>
            <person name="Jansen H."/>
            <person name="Henkel C."/>
            <person name="Chen W.J."/>
            <person name="Zahm M."/>
            <person name="Cabau C."/>
            <person name="Klopp C."/>
            <person name="Thompson A.W."/>
            <person name="Robinson-Rechavi M."/>
            <person name="Braasch I."/>
            <person name="Lecointre G."/>
            <person name="Bobe J."/>
            <person name="Postlethwait J.H."/>
            <person name="Berthelot C."/>
            <person name="Roest Crollius H."/>
            <person name="Guiguen Y."/>
        </authorList>
    </citation>
    <scope>NUCLEOTIDE SEQUENCE</scope>
    <source>
        <strain evidence="1">WJC10195</strain>
    </source>
</reference>
<keyword evidence="2" id="KW-1185">Reference proteome</keyword>
<sequence>MLSRDPSEDDCRTSAVETCQGSVSGWLSIPLRSPPLLHVKHGLVRIEFLTARLSQGVHLRGRSTAPQLGSSKGIHSMCIATHKQCCTSLLCTPLVRMP</sequence>
<accession>A0A9Q1FJF0</accession>
<evidence type="ECO:0000313" key="1">
    <source>
        <dbReference type="EMBL" id="KAJ8360068.1"/>
    </source>
</evidence>
<gene>
    <name evidence="1" type="ORF">SKAU_G00165930</name>
</gene>